<dbReference type="InterPro" id="IPR007860">
    <property type="entry name" value="DNA_mmatch_repair_MutS_con_dom"/>
</dbReference>
<dbReference type="InterPro" id="IPR005748">
    <property type="entry name" value="DNA_mismatch_repair_MutS"/>
</dbReference>
<dbReference type="InterPro" id="IPR007696">
    <property type="entry name" value="DNA_mismatch_repair_MutS_core"/>
</dbReference>
<dbReference type="GO" id="GO:0003684">
    <property type="term" value="F:damaged DNA binding"/>
    <property type="evidence" value="ECO:0007669"/>
    <property type="project" value="UniProtKB-UniRule"/>
</dbReference>
<evidence type="ECO:0000256" key="12">
    <source>
        <dbReference type="SAM" id="MobiDB-lite"/>
    </source>
</evidence>
<dbReference type="Pfam" id="PF05192">
    <property type="entry name" value="MutS_III"/>
    <property type="match status" value="1"/>
</dbReference>
<dbReference type="CDD" id="cd03284">
    <property type="entry name" value="ABC_MutS1"/>
    <property type="match status" value="1"/>
</dbReference>
<gene>
    <name evidence="9" type="primary">mutS</name>
    <name evidence="14" type="ORF">AMJ39_06140</name>
</gene>
<dbReference type="Pfam" id="PF01624">
    <property type="entry name" value="MutS_I"/>
    <property type="match status" value="1"/>
</dbReference>
<feature type="domain" description="DNA mismatch repair proteins mutS family" evidence="13">
    <location>
        <begin position="691"/>
        <end position="707"/>
    </location>
</feature>
<dbReference type="NCBIfam" id="TIGR01070">
    <property type="entry name" value="mutS1"/>
    <property type="match status" value="1"/>
</dbReference>
<dbReference type="SUPFAM" id="SSF48334">
    <property type="entry name" value="DNA repair protein MutS, domain III"/>
    <property type="match status" value="1"/>
</dbReference>
<dbReference type="NCBIfam" id="NF003810">
    <property type="entry name" value="PRK05399.1"/>
    <property type="match status" value="1"/>
</dbReference>
<evidence type="ECO:0000256" key="3">
    <source>
        <dbReference type="ARBA" id="ARBA00022741"/>
    </source>
</evidence>
<dbReference type="PROSITE" id="PS00486">
    <property type="entry name" value="DNA_MISMATCH_REPAIR_2"/>
    <property type="match status" value="1"/>
</dbReference>
<dbReference type="Proteomes" id="UP000052008">
    <property type="component" value="Unassembled WGS sequence"/>
</dbReference>
<evidence type="ECO:0000256" key="10">
    <source>
        <dbReference type="RuleBase" id="RU003756"/>
    </source>
</evidence>
<dbReference type="Pfam" id="PF05190">
    <property type="entry name" value="MutS_IV"/>
    <property type="match status" value="1"/>
</dbReference>
<comment type="caution">
    <text evidence="14">The sequence shown here is derived from an EMBL/GenBank/DDBJ whole genome shotgun (WGS) entry which is preliminary data.</text>
</comment>
<dbReference type="FunFam" id="3.40.1170.10:FF:000001">
    <property type="entry name" value="DNA mismatch repair protein MutS"/>
    <property type="match status" value="1"/>
</dbReference>
<evidence type="ECO:0000313" key="15">
    <source>
        <dbReference type="Proteomes" id="UP000052008"/>
    </source>
</evidence>
<dbReference type="InterPro" id="IPR007861">
    <property type="entry name" value="DNA_mismatch_repair_MutS_clamp"/>
</dbReference>
<evidence type="ECO:0000256" key="7">
    <source>
        <dbReference type="ARBA" id="ARBA00023204"/>
    </source>
</evidence>
<dbReference type="SUPFAM" id="SSF53150">
    <property type="entry name" value="DNA repair protein MutS, domain II"/>
    <property type="match status" value="1"/>
</dbReference>
<evidence type="ECO:0000256" key="8">
    <source>
        <dbReference type="ARBA" id="ARBA00024647"/>
    </source>
</evidence>
<keyword evidence="11" id="KW-0175">Coiled coil</keyword>
<reference evidence="14 15" key="1">
    <citation type="journal article" date="2015" name="Microbiome">
        <title>Genomic resolution of linkages in carbon, nitrogen, and sulfur cycling among widespread estuary sediment bacteria.</title>
        <authorList>
            <person name="Baker B.J."/>
            <person name="Lazar C.S."/>
            <person name="Teske A.P."/>
            <person name="Dick G.J."/>
        </authorList>
    </citation>
    <scope>NUCLEOTIDE SEQUENCE [LARGE SCALE GENOMIC DNA]</scope>
    <source>
        <strain evidence="14">DG_24</strain>
    </source>
</reference>
<dbReference type="PIRSF" id="PIRSF037677">
    <property type="entry name" value="DNA_mis_repair_Msh6"/>
    <property type="match status" value="1"/>
</dbReference>
<keyword evidence="7 9" id="KW-0234">DNA repair</keyword>
<dbReference type="InterPro" id="IPR045076">
    <property type="entry name" value="MutS"/>
</dbReference>
<dbReference type="PANTHER" id="PTHR11361:SF34">
    <property type="entry name" value="DNA MISMATCH REPAIR PROTEIN MSH1, MITOCHONDRIAL"/>
    <property type="match status" value="1"/>
</dbReference>
<evidence type="ECO:0000256" key="5">
    <source>
        <dbReference type="ARBA" id="ARBA00022840"/>
    </source>
</evidence>
<evidence type="ECO:0000256" key="2">
    <source>
        <dbReference type="ARBA" id="ARBA00021982"/>
    </source>
</evidence>
<proteinExistence type="inferred from homology"/>
<protein>
    <recommendedName>
        <fullName evidence="2 9">DNA mismatch repair protein MutS</fullName>
    </recommendedName>
</protein>
<accession>A0A0S7WSA2</accession>
<evidence type="ECO:0000256" key="1">
    <source>
        <dbReference type="ARBA" id="ARBA00006271"/>
    </source>
</evidence>
<feature type="binding site" evidence="9">
    <location>
        <begin position="617"/>
        <end position="624"/>
    </location>
    <ligand>
        <name>ATP</name>
        <dbReference type="ChEBI" id="CHEBI:30616"/>
    </ligand>
</feature>
<dbReference type="Gene3D" id="3.40.1170.10">
    <property type="entry name" value="DNA repair protein MutS, domain I"/>
    <property type="match status" value="1"/>
</dbReference>
<evidence type="ECO:0000256" key="11">
    <source>
        <dbReference type="SAM" id="Coils"/>
    </source>
</evidence>
<dbReference type="FunFam" id="1.10.1420.10:FF:000001">
    <property type="entry name" value="DNA mismatch repair protein MutS"/>
    <property type="match status" value="1"/>
</dbReference>
<organism evidence="14 15">
    <name type="scientific">candidate division TA06 bacterium DG_24</name>
    <dbReference type="NCBI Taxonomy" id="1703770"/>
    <lineage>
        <taxon>Bacteria</taxon>
        <taxon>Bacteria division TA06</taxon>
    </lineage>
</organism>
<dbReference type="EMBL" id="LIZS01000032">
    <property type="protein sequence ID" value="KPJ53042.1"/>
    <property type="molecule type" value="Genomic_DNA"/>
</dbReference>
<dbReference type="PANTHER" id="PTHR11361">
    <property type="entry name" value="DNA MISMATCH REPAIR PROTEIN MUTS FAMILY MEMBER"/>
    <property type="match status" value="1"/>
</dbReference>
<dbReference type="GO" id="GO:0005829">
    <property type="term" value="C:cytosol"/>
    <property type="evidence" value="ECO:0007669"/>
    <property type="project" value="TreeGrafter"/>
</dbReference>
<dbReference type="SUPFAM" id="SSF52540">
    <property type="entry name" value="P-loop containing nucleoside triphosphate hydrolases"/>
    <property type="match status" value="1"/>
</dbReference>
<evidence type="ECO:0000313" key="14">
    <source>
        <dbReference type="EMBL" id="KPJ53042.1"/>
    </source>
</evidence>
<comment type="function">
    <text evidence="8 9">This protein is involved in the repair of mismatches in DNA. It is possible that it carries out the mismatch recognition step. This protein has a weak ATPase activity.</text>
</comment>
<dbReference type="Pfam" id="PF05188">
    <property type="entry name" value="MutS_II"/>
    <property type="match status" value="1"/>
</dbReference>
<dbReference type="Gene3D" id="1.10.1420.10">
    <property type="match status" value="2"/>
</dbReference>
<evidence type="ECO:0000256" key="9">
    <source>
        <dbReference type="HAMAP-Rule" id="MF_00096"/>
    </source>
</evidence>
<dbReference type="InterPro" id="IPR007695">
    <property type="entry name" value="DNA_mismatch_repair_MutS-lik_N"/>
</dbReference>
<dbReference type="InterPro" id="IPR036678">
    <property type="entry name" value="MutS_con_dom_sf"/>
</dbReference>
<dbReference type="InterPro" id="IPR027417">
    <property type="entry name" value="P-loop_NTPase"/>
</dbReference>
<dbReference type="HAMAP" id="MF_00096">
    <property type="entry name" value="MutS"/>
    <property type="match status" value="1"/>
</dbReference>
<dbReference type="InterPro" id="IPR036187">
    <property type="entry name" value="DNA_mismatch_repair_MutS_sf"/>
</dbReference>
<feature type="coiled-coil region" evidence="11">
    <location>
        <begin position="500"/>
        <end position="527"/>
    </location>
</feature>
<comment type="similarity">
    <text evidence="1 9 10">Belongs to the DNA mismatch repair MutS family.</text>
</comment>
<dbReference type="PATRIC" id="fig|1703770.3.peg.910"/>
<dbReference type="Gene3D" id="3.40.50.300">
    <property type="entry name" value="P-loop containing nucleotide triphosphate hydrolases"/>
    <property type="match status" value="1"/>
</dbReference>
<keyword evidence="6 9" id="KW-0238">DNA-binding</keyword>
<evidence type="ECO:0000256" key="6">
    <source>
        <dbReference type="ARBA" id="ARBA00023125"/>
    </source>
</evidence>
<dbReference type="SMART" id="SM00534">
    <property type="entry name" value="MUTSac"/>
    <property type="match status" value="1"/>
</dbReference>
<dbReference type="InterPro" id="IPR000432">
    <property type="entry name" value="DNA_mismatch_repair_MutS_C"/>
</dbReference>
<dbReference type="SUPFAM" id="SSF55271">
    <property type="entry name" value="DNA repair protein MutS, domain I"/>
    <property type="match status" value="1"/>
</dbReference>
<dbReference type="FunFam" id="3.40.50.300:FF:000870">
    <property type="entry name" value="MutS protein homolog 4"/>
    <property type="match status" value="1"/>
</dbReference>
<dbReference type="AlphaFoldDB" id="A0A0S7WSA2"/>
<name>A0A0S7WSA2_UNCT6</name>
<dbReference type="InterPro" id="IPR017261">
    <property type="entry name" value="DNA_mismatch_repair_MutS/MSH"/>
</dbReference>
<feature type="compositionally biased region" description="Basic and acidic residues" evidence="12">
    <location>
        <begin position="862"/>
        <end position="871"/>
    </location>
</feature>
<dbReference type="InterPro" id="IPR016151">
    <property type="entry name" value="DNA_mismatch_repair_MutS_N"/>
</dbReference>
<evidence type="ECO:0000259" key="13">
    <source>
        <dbReference type="PROSITE" id="PS00486"/>
    </source>
</evidence>
<dbReference type="STRING" id="1703770.AMJ39_06140"/>
<keyword evidence="5 9" id="KW-0067">ATP-binding</keyword>
<dbReference type="GO" id="GO:0030983">
    <property type="term" value="F:mismatched DNA binding"/>
    <property type="evidence" value="ECO:0007669"/>
    <property type="project" value="InterPro"/>
</dbReference>
<sequence length="882" mass="97854">MKLTPLLKQYHAIKAQHKDSILLFRMGDFYEMFYEDAVIGSRVLGIALTSRPHGKGARVPLAGVPYRAVDSYVAKLVKAGYRVAICEQTEDPRLAKTVVQRGVTEVITQGTIMRPSLLDEARNNYLAAIAEGDGRFGLAAADLSTGEFTVTEGEPHQIAEEIRRLEPAELLAPEGEEGAQALSAMPAVGDFLVVTHRPGYQFTYEWARERLVSHFGVVSLDGFGCSDSPLGVAAAGAVLAYLEETQRAALTHITRLSTYSLGDHMLLDRVTRTNLELTRRIREEGGGGTLFWVLNHTATPMGTRLLRKWIVSPITDTGDIGDRQDAVAQLIRSAQLREYFSKHLDEIGDIERQTGRIACRRGSPRDLVALKDSLKEIPGLRARLARCSGLLGGFAEGLGDFQDMVGEVERGIVDDPPQTTGDGGIIRDGYDEQLDELRTSAREGKQWMARLAANERERTGIASLKVGFNNVFGYYIEVSRANLTKVPERYTRKQTLSNCERFVTQELKEIEERVLGAEEKIRLLEEELFVALRAKVAERTEELLDTARILAHVDVFQSLAQVAVRGNYIRPVVDDGDRIVIREGRHPVVERLIPDGDFVPNDIVLDLESEQILIITGPNMAGKSTYLRQQALLVIMAQMGSFIPAREAKIGVVDRVFTRVGASDDLSRGVSTFLAEMNETANILNNATSRSLVLLDEIGRGTSTFDGLAIAWAVVEYLHADERVKPKTLFATHYHELTELETILDRVRNWNVSVREEGDRVIFLRRVVPGPADRSYGIQVARLAGLPVEVIERASEVLANLEDDAFTEESFPRLARGTHAPSEAGRQLSLFTPGEHPIVEELSELDLEKMTPLQAMQKLDEMRRKYAREGRGQQADRPGVGG</sequence>
<keyword evidence="3 9" id="KW-0547">Nucleotide-binding</keyword>
<dbReference type="Pfam" id="PF00488">
    <property type="entry name" value="MutS_V"/>
    <property type="match status" value="1"/>
</dbReference>
<keyword evidence="4 9" id="KW-0227">DNA damage</keyword>
<dbReference type="SMART" id="SM00533">
    <property type="entry name" value="MUTSd"/>
    <property type="match status" value="1"/>
</dbReference>
<dbReference type="Gene3D" id="3.30.420.110">
    <property type="entry name" value="MutS, connector domain"/>
    <property type="match status" value="1"/>
</dbReference>
<dbReference type="GO" id="GO:0005524">
    <property type="term" value="F:ATP binding"/>
    <property type="evidence" value="ECO:0007669"/>
    <property type="project" value="UniProtKB-UniRule"/>
</dbReference>
<evidence type="ECO:0000256" key="4">
    <source>
        <dbReference type="ARBA" id="ARBA00022763"/>
    </source>
</evidence>
<feature type="region of interest" description="Disordered" evidence="12">
    <location>
        <begin position="862"/>
        <end position="882"/>
    </location>
</feature>
<dbReference type="GO" id="GO:0006298">
    <property type="term" value="P:mismatch repair"/>
    <property type="evidence" value="ECO:0007669"/>
    <property type="project" value="UniProtKB-UniRule"/>
</dbReference>
<dbReference type="GO" id="GO:0140664">
    <property type="term" value="F:ATP-dependent DNA damage sensor activity"/>
    <property type="evidence" value="ECO:0007669"/>
    <property type="project" value="InterPro"/>
</dbReference>